<reference evidence="2 3" key="1">
    <citation type="journal article" date="2016" name="Mol. Biol. Evol.">
        <title>Comparative Genomics of Early-Diverging Mushroom-Forming Fungi Provides Insights into the Origins of Lignocellulose Decay Capabilities.</title>
        <authorList>
            <person name="Nagy L.G."/>
            <person name="Riley R."/>
            <person name="Tritt A."/>
            <person name="Adam C."/>
            <person name="Daum C."/>
            <person name="Floudas D."/>
            <person name="Sun H."/>
            <person name="Yadav J.S."/>
            <person name="Pangilinan J."/>
            <person name="Larsson K.H."/>
            <person name="Matsuura K."/>
            <person name="Barry K."/>
            <person name="Labutti K."/>
            <person name="Kuo R."/>
            <person name="Ohm R.A."/>
            <person name="Bhattacharya S.S."/>
            <person name="Shirouzu T."/>
            <person name="Yoshinaga Y."/>
            <person name="Martin F.M."/>
            <person name="Grigoriev I.V."/>
            <person name="Hibbett D.S."/>
        </authorList>
    </citation>
    <scope>NUCLEOTIDE SEQUENCE [LARGE SCALE GENOMIC DNA]</scope>
    <source>
        <strain evidence="2 3">CBS 109695</strain>
    </source>
</reference>
<dbReference type="EMBL" id="KV417627">
    <property type="protein sequence ID" value="KZP13793.1"/>
    <property type="molecule type" value="Genomic_DNA"/>
</dbReference>
<dbReference type="STRING" id="436010.A0A166CLT5"/>
<dbReference type="Proteomes" id="UP000076532">
    <property type="component" value="Unassembled WGS sequence"/>
</dbReference>
<dbReference type="GO" id="GO:0004525">
    <property type="term" value="F:ribonuclease III activity"/>
    <property type="evidence" value="ECO:0007669"/>
    <property type="project" value="InterPro"/>
</dbReference>
<dbReference type="GO" id="GO:0006396">
    <property type="term" value="P:RNA processing"/>
    <property type="evidence" value="ECO:0007669"/>
    <property type="project" value="InterPro"/>
</dbReference>
<dbReference type="InterPro" id="IPR036389">
    <property type="entry name" value="RNase_III_sf"/>
</dbReference>
<organism evidence="2 3">
    <name type="scientific">Athelia psychrophila</name>
    <dbReference type="NCBI Taxonomy" id="1759441"/>
    <lineage>
        <taxon>Eukaryota</taxon>
        <taxon>Fungi</taxon>
        <taxon>Dikarya</taxon>
        <taxon>Basidiomycota</taxon>
        <taxon>Agaricomycotina</taxon>
        <taxon>Agaricomycetes</taxon>
        <taxon>Agaricomycetidae</taxon>
        <taxon>Atheliales</taxon>
        <taxon>Atheliaceae</taxon>
        <taxon>Athelia</taxon>
    </lineage>
</organism>
<proteinExistence type="predicted"/>
<dbReference type="Gene3D" id="1.10.1520.10">
    <property type="entry name" value="Ribonuclease III domain"/>
    <property type="match status" value="1"/>
</dbReference>
<dbReference type="AlphaFoldDB" id="A0A166CLT5"/>
<evidence type="ECO:0008006" key="4">
    <source>
        <dbReference type="Google" id="ProtNLM"/>
    </source>
</evidence>
<protein>
    <recommendedName>
        <fullName evidence="4">RNase III domain-containing protein</fullName>
    </recommendedName>
</protein>
<keyword evidence="3" id="KW-1185">Reference proteome</keyword>
<feature type="compositionally biased region" description="Basic residues" evidence="1">
    <location>
        <begin position="196"/>
        <end position="211"/>
    </location>
</feature>
<dbReference type="OrthoDB" id="416741at2759"/>
<sequence>MALRETIHACLQAAAIKKIHDPSFQIELPKLSSTPSKWQDPELDNVLEFAGDNLMYSCVSEALLKMYPSERRAGPFSVISQVVTTNETFYHCMLKAGASTQVTFSKEIANDFEILMGAYKMETSFDVLCDWVFVAFGPIITACEEARYRYCDSKRPREDETGDMPVAKKHKNAKGRASDTAVSDGEWLPNRRIRKIPQRLRPSKKEHRKSNHPPNATLGSVLAPFKSSNLVASQNPMSGFSFSALSVPLSDHTTPPACVDSTQSVYSILSRLSSQARILNASLSATQLTESSSRVAQSSASTNIFATLVRSVHLASSHGFEISASDKINLGMNEEVGLHGGSFE</sequence>
<gene>
    <name evidence="2" type="ORF">FIBSPDRAFT_1049178</name>
</gene>
<feature type="region of interest" description="Disordered" evidence="1">
    <location>
        <begin position="196"/>
        <end position="218"/>
    </location>
</feature>
<evidence type="ECO:0000313" key="2">
    <source>
        <dbReference type="EMBL" id="KZP13793.1"/>
    </source>
</evidence>
<feature type="region of interest" description="Disordered" evidence="1">
    <location>
        <begin position="155"/>
        <end position="182"/>
    </location>
</feature>
<accession>A0A166CLT5</accession>
<evidence type="ECO:0000313" key="3">
    <source>
        <dbReference type="Proteomes" id="UP000076532"/>
    </source>
</evidence>
<dbReference type="SUPFAM" id="SSF69065">
    <property type="entry name" value="RNase III domain-like"/>
    <property type="match status" value="1"/>
</dbReference>
<evidence type="ECO:0000256" key="1">
    <source>
        <dbReference type="SAM" id="MobiDB-lite"/>
    </source>
</evidence>
<name>A0A166CLT5_9AGAM</name>